<dbReference type="OrthoDB" id="661671at2759"/>
<sequence length="172" mass="19546">MLSASLRSLSVHDERQGGSLYFLEYLCFPPQKLESLNLRGHLGRLPQWVANHIRLTRITLSHTQLGSDDIKLLGGIQSLLCLKLYSDSFRERELVLGKDEFNGLRVLVVHCDAIRTISFKEHATPSLEVSSGSCFKTEPATLKRHREATNAQRCITHWQFRPRASIPFAHNP</sequence>
<keyword evidence="1" id="KW-0677">Repeat</keyword>
<dbReference type="Proteomes" id="UP000623129">
    <property type="component" value="Unassembled WGS sequence"/>
</dbReference>
<keyword evidence="4" id="KW-1185">Reference proteome</keyword>
<dbReference type="AlphaFoldDB" id="A0A833VIU8"/>
<dbReference type="Pfam" id="PF23598">
    <property type="entry name" value="LRR_14"/>
    <property type="match status" value="1"/>
</dbReference>
<dbReference type="InterPro" id="IPR055414">
    <property type="entry name" value="LRR_R13L4/SHOC2-like"/>
</dbReference>
<comment type="caution">
    <text evidence="3">The sequence shown here is derived from an EMBL/GenBank/DDBJ whole genome shotgun (WGS) entry which is preliminary data.</text>
</comment>
<dbReference type="SUPFAM" id="SSF52058">
    <property type="entry name" value="L domain-like"/>
    <property type="match status" value="1"/>
</dbReference>
<protein>
    <recommendedName>
        <fullName evidence="2">Disease resistance R13L4/SHOC-2-like LRR domain-containing protein</fullName>
    </recommendedName>
</protein>
<evidence type="ECO:0000313" key="4">
    <source>
        <dbReference type="Proteomes" id="UP000623129"/>
    </source>
</evidence>
<dbReference type="Gene3D" id="3.80.10.10">
    <property type="entry name" value="Ribonuclease Inhibitor"/>
    <property type="match status" value="1"/>
</dbReference>
<organism evidence="3 4">
    <name type="scientific">Carex littledalei</name>
    <dbReference type="NCBI Taxonomy" id="544730"/>
    <lineage>
        <taxon>Eukaryota</taxon>
        <taxon>Viridiplantae</taxon>
        <taxon>Streptophyta</taxon>
        <taxon>Embryophyta</taxon>
        <taxon>Tracheophyta</taxon>
        <taxon>Spermatophyta</taxon>
        <taxon>Magnoliopsida</taxon>
        <taxon>Liliopsida</taxon>
        <taxon>Poales</taxon>
        <taxon>Cyperaceae</taxon>
        <taxon>Cyperoideae</taxon>
        <taxon>Cariceae</taxon>
        <taxon>Carex</taxon>
        <taxon>Carex subgen. Euthyceras</taxon>
    </lineage>
</organism>
<accession>A0A833VIU8</accession>
<dbReference type="EMBL" id="SWLB01000016">
    <property type="protein sequence ID" value="KAF3328275.1"/>
    <property type="molecule type" value="Genomic_DNA"/>
</dbReference>
<name>A0A833VIU8_9POAL</name>
<gene>
    <name evidence="3" type="ORF">FCM35_KLT06881</name>
</gene>
<evidence type="ECO:0000313" key="3">
    <source>
        <dbReference type="EMBL" id="KAF3328275.1"/>
    </source>
</evidence>
<evidence type="ECO:0000259" key="2">
    <source>
        <dbReference type="Pfam" id="PF23598"/>
    </source>
</evidence>
<dbReference type="InterPro" id="IPR032675">
    <property type="entry name" value="LRR_dom_sf"/>
</dbReference>
<reference evidence="3" key="1">
    <citation type="submission" date="2020-01" db="EMBL/GenBank/DDBJ databases">
        <title>Genome sequence of Kobresia littledalei, the first chromosome-level genome in the family Cyperaceae.</title>
        <authorList>
            <person name="Qu G."/>
        </authorList>
    </citation>
    <scope>NUCLEOTIDE SEQUENCE</scope>
    <source>
        <strain evidence="3">C.B.Clarke</strain>
        <tissue evidence="3">Leaf</tissue>
    </source>
</reference>
<evidence type="ECO:0000256" key="1">
    <source>
        <dbReference type="ARBA" id="ARBA00022737"/>
    </source>
</evidence>
<feature type="domain" description="Disease resistance R13L4/SHOC-2-like LRR" evidence="2">
    <location>
        <begin position="5"/>
        <end position="129"/>
    </location>
</feature>
<proteinExistence type="predicted"/>